<accession>A0A2B7YG17</accession>
<dbReference type="AlphaFoldDB" id="A0A2B7YG17"/>
<proteinExistence type="predicted"/>
<keyword evidence="3" id="KW-0238">DNA-binding</keyword>
<evidence type="ECO:0000256" key="3">
    <source>
        <dbReference type="ARBA" id="ARBA00023125"/>
    </source>
</evidence>
<keyword evidence="4" id="KW-0804">Transcription</keyword>
<dbReference type="SUPFAM" id="SSF88946">
    <property type="entry name" value="Sigma2 domain of RNA polymerase sigma factors"/>
    <property type="match status" value="1"/>
</dbReference>
<dbReference type="GO" id="GO:0006352">
    <property type="term" value="P:DNA-templated transcription initiation"/>
    <property type="evidence" value="ECO:0007669"/>
    <property type="project" value="InterPro"/>
</dbReference>
<evidence type="ECO:0000313" key="7">
    <source>
        <dbReference type="EMBL" id="PGH19981.1"/>
    </source>
</evidence>
<protein>
    <submittedName>
        <fullName evidence="7">RNA polymerase subunit sigma</fullName>
    </submittedName>
</protein>
<dbReference type="InterPro" id="IPR007630">
    <property type="entry name" value="RNA_pol_sigma70_r4"/>
</dbReference>
<dbReference type="GO" id="GO:0003677">
    <property type="term" value="F:DNA binding"/>
    <property type="evidence" value="ECO:0007669"/>
    <property type="project" value="UniProtKB-KW"/>
</dbReference>
<evidence type="ECO:0000256" key="2">
    <source>
        <dbReference type="ARBA" id="ARBA00023082"/>
    </source>
</evidence>
<evidence type="ECO:0000259" key="6">
    <source>
        <dbReference type="Pfam" id="PF04545"/>
    </source>
</evidence>
<dbReference type="InterPro" id="IPR000943">
    <property type="entry name" value="RNA_pol_sigma70"/>
</dbReference>
<dbReference type="PANTHER" id="PTHR30385">
    <property type="entry name" value="SIGMA FACTOR F FLAGELLAR"/>
    <property type="match status" value="1"/>
</dbReference>
<name>A0A2B7YG17_FUSNP</name>
<dbReference type="InterPro" id="IPR036388">
    <property type="entry name" value="WH-like_DNA-bd_sf"/>
</dbReference>
<comment type="caution">
    <text evidence="7">The sequence shown here is derived from an EMBL/GenBank/DDBJ whole genome shotgun (WGS) entry which is preliminary data.</text>
</comment>
<dbReference type="PRINTS" id="PR00046">
    <property type="entry name" value="SIGMA70FCT"/>
</dbReference>
<dbReference type="Gene3D" id="1.10.10.10">
    <property type="entry name" value="Winged helix-like DNA-binding domain superfamily/Winged helix DNA-binding domain"/>
    <property type="match status" value="1"/>
</dbReference>
<dbReference type="NCBIfam" id="TIGR02937">
    <property type="entry name" value="sigma70-ECF"/>
    <property type="match status" value="1"/>
</dbReference>
<dbReference type="InterPro" id="IPR013325">
    <property type="entry name" value="RNA_pol_sigma_r2"/>
</dbReference>
<evidence type="ECO:0000259" key="5">
    <source>
        <dbReference type="Pfam" id="PF04542"/>
    </source>
</evidence>
<keyword evidence="1" id="KW-0805">Transcription regulation</keyword>
<organism evidence="7 8">
    <name type="scientific">Fusobacterium nucleatum subsp. polymorphum</name>
    <name type="common">Fusobacterium polymorphum</name>
    <dbReference type="NCBI Taxonomy" id="76857"/>
    <lineage>
        <taxon>Bacteria</taxon>
        <taxon>Fusobacteriati</taxon>
        <taxon>Fusobacteriota</taxon>
        <taxon>Fusobacteriia</taxon>
        <taxon>Fusobacteriales</taxon>
        <taxon>Fusobacteriaceae</taxon>
        <taxon>Fusobacterium</taxon>
    </lineage>
</organism>
<gene>
    <name evidence="7" type="ORF">RN96_12820</name>
</gene>
<feature type="domain" description="RNA polymerase sigma-70 region 2" evidence="5">
    <location>
        <begin position="24"/>
        <end position="88"/>
    </location>
</feature>
<reference evidence="7 8" key="1">
    <citation type="submission" date="2017-06" db="EMBL/GenBank/DDBJ databases">
        <title>Genome sequencing of Fusobacterium nucleatum subsp. polymorphum KCOM 1232 (=ChDC F37).</title>
        <authorList>
            <person name="Kook J.-K."/>
            <person name="Park S.-N."/>
            <person name="Lim Y.K."/>
            <person name="Roh H."/>
        </authorList>
    </citation>
    <scope>NUCLEOTIDE SEQUENCE [LARGE SCALE GENOMIC DNA]</scope>
    <source>
        <strain evidence="8">KCOM 1232 ( ChDC F37)</strain>
    </source>
</reference>
<dbReference type="Proteomes" id="UP000222862">
    <property type="component" value="Unassembled WGS sequence"/>
</dbReference>
<feature type="domain" description="RNA polymerase sigma-70 region 4" evidence="6">
    <location>
        <begin position="140"/>
        <end position="184"/>
    </location>
</feature>
<sequence>MESTEILELIRKAKVGDNEATETLIEKYLNAVRKINYKWGNTDDGFQEGILGIYQAIKTFDESYNTKFMTHLYFHIEAKIRKFIDKERYRVPQYVIESIKKGEQERLYFSGIENLEIEDENIKIDNLENKVLIENLLNCCTEQEKEVLNLLFFEGYSGQAVAEKLGMSRQWVHSIKHRAFEKIKNNINFVINKKTSIIRNKW</sequence>
<dbReference type="SUPFAM" id="SSF88659">
    <property type="entry name" value="Sigma3 and sigma4 domains of RNA polymerase sigma factors"/>
    <property type="match status" value="1"/>
</dbReference>
<dbReference type="EMBL" id="NJGI01000007">
    <property type="protein sequence ID" value="PGH19981.1"/>
    <property type="molecule type" value="Genomic_DNA"/>
</dbReference>
<dbReference type="InterPro" id="IPR014284">
    <property type="entry name" value="RNA_pol_sigma-70_dom"/>
</dbReference>
<dbReference type="GO" id="GO:0016987">
    <property type="term" value="F:sigma factor activity"/>
    <property type="evidence" value="ECO:0007669"/>
    <property type="project" value="UniProtKB-KW"/>
</dbReference>
<dbReference type="Gene3D" id="1.20.120.1810">
    <property type="match status" value="1"/>
</dbReference>
<evidence type="ECO:0000313" key="8">
    <source>
        <dbReference type="Proteomes" id="UP000222862"/>
    </source>
</evidence>
<dbReference type="CDD" id="cd06171">
    <property type="entry name" value="Sigma70_r4"/>
    <property type="match status" value="1"/>
</dbReference>
<dbReference type="InterPro" id="IPR007627">
    <property type="entry name" value="RNA_pol_sigma70_r2"/>
</dbReference>
<dbReference type="Pfam" id="PF04542">
    <property type="entry name" value="Sigma70_r2"/>
    <property type="match status" value="1"/>
</dbReference>
<dbReference type="InterPro" id="IPR013324">
    <property type="entry name" value="RNA_pol_sigma_r3/r4-like"/>
</dbReference>
<dbReference type="Pfam" id="PF04545">
    <property type="entry name" value="Sigma70_r4"/>
    <property type="match status" value="1"/>
</dbReference>
<dbReference type="RefSeq" id="WP_098703730.1">
    <property type="nucleotide sequence ID" value="NZ_NJGI01000007.1"/>
</dbReference>
<keyword evidence="2" id="KW-0731">Sigma factor</keyword>
<evidence type="ECO:0000256" key="4">
    <source>
        <dbReference type="ARBA" id="ARBA00023163"/>
    </source>
</evidence>
<evidence type="ECO:0000256" key="1">
    <source>
        <dbReference type="ARBA" id="ARBA00023015"/>
    </source>
</evidence>